<dbReference type="Gene3D" id="3.30.420.10">
    <property type="entry name" value="Ribonuclease H-like superfamily/Ribonuclease H"/>
    <property type="match status" value="1"/>
</dbReference>
<comment type="caution">
    <text evidence="2">The sequence shown here is derived from an EMBL/GenBank/DDBJ whole genome shotgun (WGS) entry which is preliminary data.</text>
</comment>
<evidence type="ECO:0000313" key="2">
    <source>
        <dbReference type="EMBL" id="PFX14418.1"/>
    </source>
</evidence>
<dbReference type="InterPro" id="IPR012337">
    <property type="entry name" value="RNaseH-like_sf"/>
</dbReference>
<evidence type="ECO:0000259" key="1">
    <source>
        <dbReference type="PROSITE" id="PS50994"/>
    </source>
</evidence>
<dbReference type="PANTHER" id="PTHR31511:SF12">
    <property type="entry name" value="RHO TERMINATION FACTOR N-TERMINAL DOMAIN-CONTAINING PROTEIN"/>
    <property type="match status" value="1"/>
</dbReference>
<dbReference type="STRING" id="50429.A0A2B4RDF9"/>
<dbReference type="InterPro" id="IPR001584">
    <property type="entry name" value="Integrase_cat-core"/>
</dbReference>
<keyword evidence="3" id="KW-1185">Reference proteome</keyword>
<evidence type="ECO:0000313" key="3">
    <source>
        <dbReference type="Proteomes" id="UP000225706"/>
    </source>
</evidence>
<gene>
    <name evidence="2" type="ORF">AWC38_SpisGene21422</name>
</gene>
<protein>
    <recommendedName>
        <fullName evidence="1">Integrase catalytic domain-containing protein</fullName>
    </recommendedName>
</protein>
<dbReference type="InterPro" id="IPR043502">
    <property type="entry name" value="DNA/RNA_pol_sf"/>
</dbReference>
<organism evidence="2 3">
    <name type="scientific">Stylophora pistillata</name>
    <name type="common">Smooth cauliflower coral</name>
    <dbReference type="NCBI Taxonomy" id="50429"/>
    <lineage>
        <taxon>Eukaryota</taxon>
        <taxon>Metazoa</taxon>
        <taxon>Cnidaria</taxon>
        <taxon>Anthozoa</taxon>
        <taxon>Hexacorallia</taxon>
        <taxon>Scleractinia</taxon>
        <taxon>Astrocoeniina</taxon>
        <taxon>Pocilloporidae</taxon>
        <taxon>Stylophora</taxon>
    </lineage>
</organism>
<dbReference type="GO" id="GO:0003676">
    <property type="term" value="F:nucleic acid binding"/>
    <property type="evidence" value="ECO:0007669"/>
    <property type="project" value="InterPro"/>
</dbReference>
<dbReference type="GO" id="GO:0015074">
    <property type="term" value="P:DNA integration"/>
    <property type="evidence" value="ECO:0007669"/>
    <property type="project" value="InterPro"/>
</dbReference>
<dbReference type="Proteomes" id="UP000225706">
    <property type="component" value="Unassembled WGS sequence"/>
</dbReference>
<proteinExistence type="predicted"/>
<dbReference type="PANTHER" id="PTHR31511">
    <property type="entry name" value="PROTEIN CBG23764"/>
    <property type="match status" value="1"/>
</dbReference>
<dbReference type="InterPro" id="IPR036397">
    <property type="entry name" value="RNaseH_sf"/>
</dbReference>
<dbReference type="SUPFAM" id="SSF53098">
    <property type="entry name" value="Ribonuclease H-like"/>
    <property type="match status" value="1"/>
</dbReference>
<feature type="domain" description="Integrase catalytic" evidence="1">
    <location>
        <begin position="178"/>
        <end position="288"/>
    </location>
</feature>
<sequence length="337" mass="38397">MNNSVFGKTMENIRKRVDVRLLNNRKKAQKLSAKPNFKHCTIFDENLIAIHMGRTSLIKFDKPVFCGMAILDLSKTLMYDFHYNYTKKKYGDKAKLFFTVTDSLMYEIETEDFYKDIAADVEETFDTCNFPKDHNSKIPTGCNKIVLGMIKDEAGGKIIEESVGLRAKLYSYKILEGKEEKKCKGIKKTVIKKNITHEDYKIKVNKYALTVVDVASRFKAAVPLTSKESSEVSKAFQTVYKRGPLRWPEILQVDPGREFMGETTKEMAKDDASLKMCQKPPFPTTSGVQPFQFQPSYDPGEEPVGSEEEMRAEAPMVILQGKDWKLRMVLVFAAVVA</sequence>
<dbReference type="OrthoDB" id="25872at2759"/>
<name>A0A2B4RDF9_STYPI</name>
<dbReference type="AlphaFoldDB" id="A0A2B4RDF9"/>
<accession>A0A2B4RDF9</accession>
<dbReference type="EMBL" id="LSMT01000783">
    <property type="protein sequence ID" value="PFX14418.1"/>
    <property type="molecule type" value="Genomic_DNA"/>
</dbReference>
<dbReference type="PROSITE" id="PS50994">
    <property type="entry name" value="INTEGRASE"/>
    <property type="match status" value="1"/>
</dbReference>
<reference evidence="3" key="1">
    <citation type="journal article" date="2017" name="bioRxiv">
        <title>Comparative analysis of the genomes of Stylophora pistillata and Acropora digitifera provides evidence for extensive differences between species of corals.</title>
        <authorList>
            <person name="Voolstra C.R."/>
            <person name="Li Y."/>
            <person name="Liew Y.J."/>
            <person name="Baumgarten S."/>
            <person name="Zoccola D."/>
            <person name="Flot J.-F."/>
            <person name="Tambutte S."/>
            <person name="Allemand D."/>
            <person name="Aranda M."/>
        </authorList>
    </citation>
    <scope>NUCLEOTIDE SEQUENCE [LARGE SCALE GENOMIC DNA]</scope>
</reference>
<dbReference type="SUPFAM" id="SSF56672">
    <property type="entry name" value="DNA/RNA polymerases"/>
    <property type="match status" value="1"/>
</dbReference>